<dbReference type="InterPro" id="IPR050630">
    <property type="entry name" value="WD_repeat_EMAP"/>
</dbReference>
<keyword evidence="6" id="KW-0966">Cell projection</keyword>
<dbReference type="eggNOG" id="KOG0266">
    <property type="taxonomic scope" value="Eukaryota"/>
</dbReference>
<dbReference type="VEuPathDB" id="GiardiaDB:GL50803_0015310"/>
<comment type="subcellular location">
    <subcellularLocation>
        <location evidence="1">Cell projection</location>
        <location evidence="1">Cilium</location>
        <location evidence="1">Flagellum</location>
    </subcellularLocation>
    <subcellularLocation>
        <location evidence="2">Cytoplasm</location>
    </subcellularLocation>
</comment>
<keyword evidence="4" id="KW-0853">WD repeat</keyword>
<dbReference type="InterPro" id="IPR011047">
    <property type="entry name" value="Quinoprotein_ADH-like_sf"/>
</dbReference>
<name>V6U514_GIAIN</name>
<dbReference type="SMART" id="SM00320">
    <property type="entry name" value="WD40"/>
    <property type="match status" value="5"/>
</dbReference>
<dbReference type="Pfam" id="PF00400">
    <property type="entry name" value="WD40"/>
    <property type="match status" value="2"/>
</dbReference>
<dbReference type="EMBL" id="AHHH01000002">
    <property type="protein sequence ID" value="ESU45687.1"/>
    <property type="molecule type" value="Genomic_DNA"/>
</dbReference>
<dbReference type="VEuPathDB" id="GiardiaDB:GL50581_3356"/>
<dbReference type="VEuPathDB" id="GiardiaDB:QR46_1746"/>
<evidence type="ECO:0000256" key="5">
    <source>
        <dbReference type="ARBA" id="ARBA00022737"/>
    </source>
</evidence>
<comment type="similarity">
    <text evidence="7">Belongs to the CFAP52 family.</text>
</comment>
<dbReference type="SUPFAM" id="SSF50998">
    <property type="entry name" value="Quinoprotein alcohol dehydrogenase-like"/>
    <property type="match status" value="1"/>
</dbReference>
<evidence type="ECO:0000256" key="2">
    <source>
        <dbReference type="ARBA" id="ARBA00004496"/>
    </source>
</evidence>
<gene>
    <name evidence="9" type="ORF">GSB_15310</name>
</gene>
<comment type="caution">
    <text evidence="9">The sequence shown here is derived from an EMBL/GenBank/DDBJ whole genome shotgun (WGS) entry which is preliminary data.</text>
</comment>
<keyword evidence="3" id="KW-0963">Cytoplasm</keyword>
<dbReference type="SUPFAM" id="SSF50978">
    <property type="entry name" value="WD40 repeat-like"/>
    <property type="match status" value="1"/>
</dbReference>
<dbReference type="AlphaFoldDB" id="V6U514"/>
<evidence type="ECO:0000313" key="10">
    <source>
        <dbReference type="Proteomes" id="UP000018040"/>
    </source>
</evidence>
<sequence length="745" mass="79731">MQRASQNLSCNQKISMAEISLHSLLGISTSFGTFQARNFTVHPSGSLIYSTGKLLIIHDPDTGEQRIFPGHTQTITAVAVSPCGKYVASGQDTDGAGQSSLFLWTYESGESVVLEAFPSGVRYIDFSPDSHFLAACSLTCGLVACWSCDDYTVIGRFTAKDASCNTFVTFGQIALDEAKKPRPSMNFVSVDHNKIYNHLLVFNRATLTYEMTTSTISMPTTGTVRTFTAGIVSGDFCFCGTPSGELCVFNLKTAALRTILKYFKCAVTSILLLQESHTYPVTAACYALSSSDGDAIVIYGQDMLFNVVSELSLESSSITCLSYCIIGKCLYAIVGSGAVFRFELERVTLQGDLAREKYDSVYLNKRGNIGELPGQQGFNNFGPQDRKFIVSPLSKSDSLPTGANVIMGFSLGQKSLVFSFPTLPLVVSCSLVVSDREYLVGATQSGTVQVWHLLGLGSAATRDSPTALIATMQVTSANIAATAICTLNDTVYVGFNNGSIAALKLVPAGAEGFMLRKLFDIPNAHRAAVSALDVNSQFLASGGADGGIFTYSPSSGAYLAKITGNFCHIFSIKCDILVPTILHASFAEGYIHTYDLKDASQPKRLKNRQLPGGSNGFAYSISQVPVGRYELACACVDGLLRFFDFDVDAPVQSIALPASVFVNHKGRYMIDCNDRLLISAGCETEGDEVIMSLVCGADDWIPADTQFCNGVNGASVWLSKLGAQAVLTGFSGEVVVYDIALQAAS</sequence>
<organism evidence="9 10">
    <name type="scientific">Giardia intestinalis</name>
    <name type="common">Giardia lamblia</name>
    <dbReference type="NCBI Taxonomy" id="5741"/>
    <lineage>
        <taxon>Eukaryota</taxon>
        <taxon>Metamonada</taxon>
        <taxon>Diplomonadida</taxon>
        <taxon>Hexamitidae</taxon>
        <taxon>Giardiinae</taxon>
        <taxon>Giardia</taxon>
    </lineage>
</organism>
<keyword evidence="5" id="KW-0677">Repeat</keyword>
<evidence type="ECO:0000256" key="8">
    <source>
        <dbReference type="ARBA" id="ARBA00029552"/>
    </source>
</evidence>
<dbReference type="InterPro" id="IPR001680">
    <property type="entry name" value="WD40_rpt"/>
</dbReference>
<dbReference type="VEuPathDB" id="GiardiaDB:DHA2_15310"/>
<dbReference type="GO" id="GO:0031514">
    <property type="term" value="C:motile cilium"/>
    <property type="evidence" value="ECO:0007669"/>
    <property type="project" value="UniProtKB-SubCell"/>
</dbReference>
<dbReference type="PANTHER" id="PTHR13720:SF14">
    <property type="entry name" value="CILIA- AND FLAGELLA-ASSOCIATED PROTEIN 52"/>
    <property type="match status" value="1"/>
</dbReference>
<dbReference type="GO" id="GO:0005930">
    <property type="term" value="C:axoneme"/>
    <property type="evidence" value="ECO:0007669"/>
    <property type="project" value="UniProtKB-ARBA"/>
</dbReference>
<evidence type="ECO:0000256" key="3">
    <source>
        <dbReference type="ARBA" id="ARBA00022490"/>
    </source>
</evidence>
<evidence type="ECO:0000313" key="9">
    <source>
        <dbReference type="EMBL" id="ESU45687.1"/>
    </source>
</evidence>
<reference evidence="9 10" key="2">
    <citation type="journal article" date="2013" name="Genome Biol. Evol.">
        <title>Genome sequencing of Giardia lamblia genotypes A2 and B isolates (DH and GS) and comparative analysis with the genomes of genotypes A1 and E (WB and Pig).</title>
        <authorList>
            <person name="Adam R.D."/>
            <person name="Dahlstrom E.W."/>
            <person name="Martens C.A."/>
            <person name="Bruno D.P."/>
            <person name="Barbian K.D."/>
            <person name="Ricklefs S.M."/>
            <person name="Hernandez M.M."/>
            <person name="Narla N.P."/>
            <person name="Patel R.B."/>
            <person name="Porcella S.F."/>
            <person name="Nash T.E."/>
        </authorList>
    </citation>
    <scope>NUCLEOTIDE SEQUENCE [LARGE SCALE GENOMIC DNA]</scope>
    <source>
        <strain evidence="9 10">GS</strain>
    </source>
</reference>
<evidence type="ECO:0000256" key="7">
    <source>
        <dbReference type="ARBA" id="ARBA00029456"/>
    </source>
</evidence>
<evidence type="ECO:0000256" key="1">
    <source>
        <dbReference type="ARBA" id="ARBA00004230"/>
    </source>
</evidence>
<dbReference type="OrthoDB" id="10264376at2759"/>
<proteinExistence type="inferred from homology"/>
<keyword evidence="6" id="KW-0969">Cilium</keyword>
<evidence type="ECO:0000256" key="4">
    <source>
        <dbReference type="ARBA" id="ARBA00022574"/>
    </source>
</evidence>
<keyword evidence="6" id="KW-0282">Flagellum</keyword>
<dbReference type="InterPro" id="IPR015943">
    <property type="entry name" value="WD40/YVTN_repeat-like_dom_sf"/>
</dbReference>
<dbReference type="PANTHER" id="PTHR13720">
    <property type="entry name" value="WD-40 REPEAT PROTEIN"/>
    <property type="match status" value="1"/>
</dbReference>
<protein>
    <recommendedName>
        <fullName evidence="8">Cilia- and flagella-associated protein 52</fullName>
    </recommendedName>
</protein>
<dbReference type="Proteomes" id="UP000018040">
    <property type="component" value="Unassembled WGS sequence"/>
</dbReference>
<dbReference type="Gene3D" id="2.130.10.10">
    <property type="entry name" value="YVTN repeat-like/Quinoprotein amine dehydrogenase"/>
    <property type="match status" value="2"/>
</dbReference>
<reference evidence="10" key="1">
    <citation type="submission" date="2012-02" db="EMBL/GenBank/DDBJ databases">
        <title>Genome sequencing of Giardia lamblia Genotypes A2 and B isolates (DH and GS) and comparative analysis with the genomes of Genotypes A1 and E (WB and Pig).</title>
        <authorList>
            <person name="Adam R."/>
            <person name="Dahlstrom E."/>
            <person name="Martens C."/>
            <person name="Bruno D."/>
            <person name="Barbian K."/>
            <person name="Porcella S.F."/>
            <person name="Nash T."/>
        </authorList>
    </citation>
    <scope>NUCLEOTIDE SEQUENCE</scope>
    <source>
        <strain evidence="10">GS</strain>
    </source>
</reference>
<dbReference type="InterPro" id="IPR036322">
    <property type="entry name" value="WD40_repeat_dom_sf"/>
</dbReference>
<evidence type="ECO:0000256" key="6">
    <source>
        <dbReference type="ARBA" id="ARBA00022846"/>
    </source>
</evidence>
<accession>V6U514</accession>